<protein>
    <recommendedName>
        <fullName evidence="3">Plasmid stabilization system protein ParE</fullName>
    </recommendedName>
</protein>
<evidence type="ECO:0008006" key="3">
    <source>
        <dbReference type="Google" id="ProtNLM"/>
    </source>
</evidence>
<name>A0A199XML2_9FLAO</name>
<dbReference type="Proteomes" id="UP000093807">
    <property type="component" value="Unassembled WGS sequence"/>
</dbReference>
<proteinExistence type="predicted"/>
<evidence type="ECO:0000313" key="1">
    <source>
        <dbReference type="EMBL" id="OAZ02968.1"/>
    </source>
</evidence>
<organism evidence="1 2">
    <name type="scientific">Flavobacterium succinicans</name>
    <dbReference type="NCBI Taxonomy" id="29536"/>
    <lineage>
        <taxon>Bacteria</taxon>
        <taxon>Pseudomonadati</taxon>
        <taxon>Bacteroidota</taxon>
        <taxon>Flavobacteriia</taxon>
        <taxon>Flavobacteriales</taxon>
        <taxon>Flavobacteriaceae</taxon>
        <taxon>Flavobacterium</taxon>
    </lineage>
</organism>
<gene>
    <name evidence="1" type="ORF">FLB_26420</name>
</gene>
<dbReference type="EMBL" id="JMTM01000070">
    <property type="protein sequence ID" value="OAZ02968.1"/>
    <property type="molecule type" value="Genomic_DNA"/>
</dbReference>
<accession>A0A199XML2</accession>
<sequence length="105" mass="12310">MEKIIFADKVSNYLDQLVYVLFEEEYFSYSENAQVYVNKIVDFIVSEIASFPHKKTPLALSHLGTYYIFYKSNKRTTWYIFFEKKATAILITGISNNHCEDATEL</sequence>
<evidence type="ECO:0000313" key="2">
    <source>
        <dbReference type="Proteomes" id="UP000093807"/>
    </source>
</evidence>
<dbReference type="RefSeq" id="WP_064716392.1">
    <property type="nucleotide sequence ID" value="NZ_JMTM01000070.1"/>
</dbReference>
<dbReference type="AlphaFoldDB" id="A0A199XML2"/>
<reference evidence="1 2" key="1">
    <citation type="submission" date="2016-06" db="EMBL/GenBank/DDBJ databases">
        <title>Draft genome sequence of Flavobacterium succinicans strain DD5b.</title>
        <authorList>
            <person name="Poehlein A."/>
            <person name="Daniel R."/>
            <person name="Simeonova D.D."/>
        </authorList>
    </citation>
    <scope>NUCLEOTIDE SEQUENCE [LARGE SCALE GENOMIC DNA]</scope>
    <source>
        <strain evidence="1 2">DD5b</strain>
    </source>
</reference>
<keyword evidence="2" id="KW-1185">Reference proteome</keyword>
<dbReference type="PATRIC" id="fig|29536.5.peg.2738"/>
<comment type="caution">
    <text evidence="1">The sequence shown here is derived from an EMBL/GenBank/DDBJ whole genome shotgun (WGS) entry which is preliminary data.</text>
</comment>
<dbReference type="OrthoDB" id="771059at2"/>